<dbReference type="GO" id="GO:0005506">
    <property type="term" value="F:iron ion binding"/>
    <property type="evidence" value="ECO:0007669"/>
    <property type="project" value="InterPro"/>
</dbReference>
<dbReference type="GO" id="GO:0004497">
    <property type="term" value="F:monooxygenase activity"/>
    <property type="evidence" value="ECO:0007669"/>
    <property type="project" value="UniProtKB-KW"/>
</dbReference>
<evidence type="ECO:0000256" key="8">
    <source>
        <dbReference type="RuleBase" id="RU000461"/>
    </source>
</evidence>
<organism evidence="9 10">
    <name type="scientific">Colletotrichum chlorophyti</name>
    <dbReference type="NCBI Taxonomy" id="708187"/>
    <lineage>
        <taxon>Eukaryota</taxon>
        <taxon>Fungi</taxon>
        <taxon>Dikarya</taxon>
        <taxon>Ascomycota</taxon>
        <taxon>Pezizomycotina</taxon>
        <taxon>Sordariomycetes</taxon>
        <taxon>Hypocreomycetidae</taxon>
        <taxon>Glomerellales</taxon>
        <taxon>Glomerellaceae</taxon>
        <taxon>Colletotrichum</taxon>
    </lineage>
</organism>
<dbReference type="PANTHER" id="PTHR24305:SF232">
    <property type="entry name" value="P450, PUTATIVE (EUROFUNG)-RELATED"/>
    <property type="match status" value="1"/>
</dbReference>
<comment type="similarity">
    <text evidence="2 8">Belongs to the cytochrome P450 family.</text>
</comment>
<evidence type="ECO:0000256" key="5">
    <source>
        <dbReference type="ARBA" id="ARBA00023004"/>
    </source>
</evidence>
<evidence type="ECO:0000256" key="6">
    <source>
        <dbReference type="ARBA" id="ARBA00023033"/>
    </source>
</evidence>
<dbReference type="PRINTS" id="PR00385">
    <property type="entry name" value="P450"/>
</dbReference>
<dbReference type="GO" id="GO:0016705">
    <property type="term" value="F:oxidoreductase activity, acting on paired donors, with incorporation or reduction of molecular oxygen"/>
    <property type="evidence" value="ECO:0007669"/>
    <property type="project" value="InterPro"/>
</dbReference>
<dbReference type="InterPro" id="IPR036396">
    <property type="entry name" value="Cyt_P450_sf"/>
</dbReference>
<dbReference type="SUPFAM" id="SSF48264">
    <property type="entry name" value="Cytochrome P450"/>
    <property type="match status" value="1"/>
</dbReference>
<evidence type="ECO:0000313" key="9">
    <source>
        <dbReference type="EMBL" id="OLN81291.1"/>
    </source>
</evidence>
<dbReference type="InterPro" id="IPR050121">
    <property type="entry name" value="Cytochrome_P450_monoxygenase"/>
</dbReference>
<dbReference type="STRING" id="708187.A0A1Q8RAE0"/>
<feature type="binding site" description="axial binding residue" evidence="7">
    <location>
        <position position="488"/>
    </location>
    <ligand>
        <name>heme</name>
        <dbReference type="ChEBI" id="CHEBI:30413"/>
    </ligand>
    <ligandPart>
        <name>Fe</name>
        <dbReference type="ChEBI" id="CHEBI:18248"/>
    </ligandPart>
</feature>
<protein>
    <submittedName>
        <fullName evidence="9">Beta-amyrin 11-oxidase</fullName>
    </submittedName>
</protein>
<keyword evidence="5 7" id="KW-0408">Iron</keyword>
<keyword evidence="6 8" id="KW-0503">Monooxygenase</keyword>
<accession>A0A1Q8RAE0</accession>
<name>A0A1Q8RAE0_9PEZI</name>
<proteinExistence type="inferred from homology"/>
<evidence type="ECO:0000256" key="3">
    <source>
        <dbReference type="ARBA" id="ARBA00022617"/>
    </source>
</evidence>
<dbReference type="InterPro" id="IPR017972">
    <property type="entry name" value="Cyt_P450_CS"/>
</dbReference>
<dbReference type="OrthoDB" id="1470350at2759"/>
<dbReference type="Proteomes" id="UP000186583">
    <property type="component" value="Unassembled WGS sequence"/>
</dbReference>
<sequence length="543" mass="61990">MLREVSKTGDISAWLHDRAADFDSPIYQIFLRPFGQPTVVLSDFREAQDICMRRKEFDRGQSLKDLFRGSSPNHHITLSTDDKWKAHRRLLQDLMSPPFLRDVAAPEIYTNVLNLVSLWNEKTRVADGRPFDADLDIHYAALDAVTAFSFGKNFSHNATKPVADLIRRLTPKEVARMSETASVDDPIEFPSVQYDEVVAAILCVTTAIEKLHGSPWPVWKWKFIERLPPLNRNMRVKNDFIVEELENATARLQVYGDDESWVRSAVDLMVQRERKLAHDERREPDFLSPIMKEELFGVIIGGHDTTSTTMLWGLKLLADHPLLQSKLRAAMERENCEATNEARNLTIKEIMHNKVPYLDATMEEILRCAGTAPLVERQALCDTILLGRHIPQGTKVFCLSQGASMKKPAYRIDEMSRNETCRLSVKNRGRVPEWDPEDIAEFKPERWLTATVPSEKPQINGVKLESADQEFDSSAGPQLAFGLGKRGCFGRRLAYVELRIILSLLVWNFEILKCPEALSGYEGKDGVTYRPIKNFVRLKKVQR</sequence>
<evidence type="ECO:0000256" key="7">
    <source>
        <dbReference type="PIRSR" id="PIRSR602403-1"/>
    </source>
</evidence>
<keyword evidence="4 7" id="KW-0479">Metal-binding</keyword>
<comment type="cofactor">
    <cofactor evidence="1 7">
        <name>heme</name>
        <dbReference type="ChEBI" id="CHEBI:30413"/>
    </cofactor>
</comment>
<dbReference type="PANTHER" id="PTHR24305">
    <property type="entry name" value="CYTOCHROME P450"/>
    <property type="match status" value="1"/>
</dbReference>
<dbReference type="InterPro" id="IPR001128">
    <property type="entry name" value="Cyt_P450"/>
</dbReference>
<evidence type="ECO:0000313" key="10">
    <source>
        <dbReference type="Proteomes" id="UP000186583"/>
    </source>
</evidence>
<keyword evidence="8" id="KW-0560">Oxidoreductase</keyword>
<dbReference type="EMBL" id="MPGH01000257">
    <property type="protein sequence ID" value="OLN81291.1"/>
    <property type="molecule type" value="Genomic_DNA"/>
</dbReference>
<evidence type="ECO:0000256" key="4">
    <source>
        <dbReference type="ARBA" id="ARBA00022723"/>
    </source>
</evidence>
<keyword evidence="3 7" id="KW-0349">Heme</keyword>
<evidence type="ECO:0000256" key="1">
    <source>
        <dbReference type="ARBA" id="ARBA00001971"/>
    </source>
</evidence>
<dbReference type="GO" id="GO:0020037">
    <property type="term" value="F:heme binding"/>
    <property type="evidence" value="ECO:0007669"/>
    <property type="project" value="InterPro"/>
</dbReference>
<dbReference type="AlphaFoldDB" id="A0A1Q8RAE0"/>
<dbReference type="Gene3D" id="1.10.630.10">
    <property type="entry name" value="Cytochrome P450"/>
    <property type="match status" value="1"/>
</dbReference>
<comment type="caution">
    <text evidence="9">The sequence shown here is derived from an EMBL/GenBank/DDBJ whole genome shotgun (WGS) entry which is preliminary data.</text>
</comment>
<dbReference type="Pfam" id="PF00067">
    <property type="entry name" value="p450"/>
    <property type="match status" value="2"/>
</dbReference>
<keyword evidence="10" id="KW-1185">Reference proteome</keyword>
<dbReference type="InterPro" id="IPR002403">
    <property type="entry name" value="Cyt_P450_E_grp-IV"/>
</dbReference>
<reference evidence="9 10" key="1">
    <citation type="submission" date="2016-11" db="EMBL/GenBank/DDBJ databases">
        <title>Draft Genome Assembly of Colletotrichum chlorophyti a pathogen of herbaceous plants.</title>
        <authorList>
            <person name="Gan P."/>
            <person name="Narusaka M."/>
            <person name="Tsushima A."/>
            <person name="Narusaka Y."/>
            <person name="Takano Y."/>
            <person name="Shirasu K."/>
        </authorList>
    </citation>
    <scope>NUCLEOTIDE SEQUENCE [LARGE SCALE GENOMIC DNA]</scope>
    <source>
        <strain evidence="9 10">NTL11</strain>
    </source>
</reference>
<dbReference type="PRINTS" id="PR00465">
    <property type="entry name" value="EP450IV"/>
</dbReference>
<dbReference type="PROSITE" id="PS00086">
    <property type="entry name" value="CYTOCHROME_P450"/>
    <property type="match status" value="1"/>
</dbReference>
<evidence type="ECO:0000256" key="2">
    <source>
        <dbReference type="ARBA" id="ARBA00010617"/>
    </source>
</evidence>
<gene>
    <name evidence="9" type="ORF">CCHL11_07324</name>
</gene>